<accession>A0ABD3Q551</accession>
<evidence type="ECO:0000313" key="1">
    <source>
        <dbReference type="EMBL" id="KAL3795202.1"/>
    </source>
</evidence>
<protein>
    <submittedName>
        <fullName evidence="1">Uncharacterized protein</fullName>
    </submittedName>
</protein>
<evidence type="ECO:0000313" key="2">
    <source>
        <dbReference type="Proteomes" id="UP001530315"/>
    </source>
</evidence>
<comment type="caution">
    <text evidence="1">The sequence shown here is derived from an EMBL/GenBank/DDBJ whole genome shotgun (WGS) entry which is preliminary data.</text>
</comment>
<keyword evidence="2" id="KW-1185">Reference proteome</keyword>
<proteinExistence type="predicted"/>
<gene>
    <name evidence="1" type="ORF">ACHAW5_005660</name>
</gene>
<organism evidence="1 2">
    <name type="scientific">Stephanodiscus triporus</name>
    <dbReference type="NCBI Taxonomy" id="2934178"/>
    <lineage>
        <taxon>Eukaryota</taxon>
        <taxon>Sar</taxon>
        <taxon>Stramenopiles</taxon>
        <taxon>Ochrophyta</taxon>
        <taxon>Bacillariophyta</taxon>
        <taxon>Coscinodiscophyceae</taxon>
        <taxon>Thalassiosirophycidae</taxon>
        <taxon>Stephanodiscales</taxon>
        <taxon>Stephanodiscaceae</taxon>
        <taxon>Stephanodiscus</taxon>
    </lineage>
</organism>
<reference evidence="1 2" key="1">
    <citation type="submission" date="2024-10" db="EMBL/GenBank/DDBJ databases">
        <title>Updated reference genomes for cyclostephanoid diatoms.</title>
        <authorList>
            <person name="Roberts W.R."/>
            <person name="Alverson A.J."/>
        </authorList>
    </citation>
    <scope>NUCLEOTIDE SEQUENCE [LARGE SCALE GENOMIC DNA]</scope>
    <source>
        <strain evidence="1 2">AJA276-08</strain>
    </source>
</reference>
<dbReference type="EMBL" id="JALLAZ020000437">
    <property type="protein sequence ID" value="KAL3795202.1"/>
    <property type="molecule type" value="Genomic_DNA"/>
</dbReference>
<dbReference type="Proteomes" id="UP001530315">
    <property type="component" value="Unassembled WGS sequence"/>
</dbReference>
<dbReference type="AlphaFoldDB" id="A0ABD3Q551"/>
<name>A0ABD3Q551_9STRA</name>
<sequence>MCRIHRLGRAGPALWKIKARPCSNQYEGVRLVRLNGVSFLPDVLAQRANKSGLAQRCCCQQQHLLHPPLNEPTTFEESMRNVMKRKGSGSSESPLSLIDYDNDGSWDNGSWDDDDIAVDDVSQDHAIMDSADKNRHDWNKSQTDNQPYIQPPDIMTERRCLGPQPLSIKEKGTIKMAEFRCNCLELIMPLTESDIGSPQVSNGSIDPNKLPDGIATKTLPDGTSVLVNYERLLQIEATKRIFLQRSVETYAETTAKLQSRLEDAMKQDSKASIAAQNEIARLEGILSHLKDNSQTNHRRQLKFGVPHPNQWLLQHSKSKTVCVTFKCSLMASILWLLAINISVHSLFVKKLMEQQLIQVRRRKESFVRSFASPDETVILSDLFGSNGTNLTAPGGKITKNLGFTIDHTVENRFERENMTYSSKDASKLHNQSSTSSLIISNVTKQGNSIDADK</sequence>